<dbReference type="Proteomes" id="UP000563426">
    <property type="component" value="Unassembled WGS sequence"/>
</dbReference>
<proteinExistence type="predicted"/>
<dbReference type="EMBL" id="JABFJV010000012">
    <property type="protein sequence ID" value="NOK32376.1"/>
    <property type="molecule type" value="Genomic_DNA"/>
</dbReference>
<dbReference type="RefSeq" id="WP_171433086.1">
    <property type="nucleotide sequence ID" value="NZ_JABFJV010000012.1"/>
</dbReference>
<accession>A0A7Y4NQ62</accession>
<reference evidence="1 2" key="1">
    <citation type="submission" date="2020-05" db="EMBL/GenBank/DDBJ databases">
        <authorList>
            <person name="Whitworth D."/>
        </authorList>
    </citation>
    <scope>NUCLEOTIDE SEQUENCE [LARGE SCALE GENOMIC DNA]</scope>
    <source>
        <strain evidence="1 2">AB043B</strain>
    </source>
</reference>
<protein>
    <submittedName>
        <fullName evidence="1">Uncharacterized protein</fullName>
    </submittedName>
</protein>
<organism evidence="1 2">
    <name type="scientific">Corallococcus exercitus</name>
    <dbReference type="NCBI Taxonomy" id="2316736"/>
    <lineage>
        <taxon>Bacteria</taxon>
        <taxon>Pseudomonadati</taxon>
        <taxon>Myxococcota</taxon>
        <taxon>Myxococcia</taxon>
        <taxon>Myxococcales</taxon>
        <taxon>Cystobacterineae</taxon>
        <taxon>Myxococcaceae</taxon>
        <taxon>Corallococcus</taxon>
    </lineage>
</organism>
<name>A0A7Y4NQ62_9BACT</name>
<comment type="caution">
    <text evidence="1">The sequence shown here is derived from an EMBL/GenBank/DDBJ whole genome shotgun (WGS) entry which is preliminary data.</text>
</comment>
<dbReference type="AlphaFoldDB" id="A0A7Y4NQ62"/>
<evidence type="ECO:0000313" key="1">
    <source>
        <dbReference type="EMBL" id="NOK32376.1"/>
    </source>
</evidence>
<evidence type="ECO:0000313" key="2">
    <source>
        <dbReference type="Proteomes" id="UP000563426"/>
    </source>
</evidence>
<keyword evidence="2" id="KW-1185">Reference proteome</keyword>
<gene>
    <name evidence="1" type="ORF">HMI49_04065</name>
</gene>
<sequence length="53" mass="5480">MTTCTPPAGAGQLMTDEDLATARYAVSSGDSAEADFTTEWGARVFAHVDAQAS</sequence>